<keyword evidence="5 14" id="KW-1003">Cell membrane</keyword>
<evidence type="ECO:0000256" key="9">
    <source>
        <dbReference type="ARBA" id="ARBA00022989"/>
    </source>
</evidence>
<evidence type="ECO:0000256" key="1">
    <source>
        <dbReference type="ARBA" id="ARBA00004651"/>
    </source>
</evidence>
<evidence type="ECO:0000256" key="2">
    <source>
        <dbReference type="ARBA" id="ARBA00005073"/>
    </source>
</evidence>
<reference evidence="16 17" key="1">
    <citation type="submission" date="2023-09" db="EMBL/GenBank/DDBJ databases">
        <title>Xinfangfangia sedmenti sp. nov., isolated the sedment.</title>
        <authorList>
            <person name="Xu L."/>
        </authorList>
    </citation>
    <scope>NUCLEOTIDE SEQUENCE [LARGE SCALE GENOMIC DNA]</scope>
    <source>
        <strain evidence="16 17">LG-4</strain>
    </source>
</reference>
<gene>
    <name evidence="16" type="ORF">RGD00_02480</name>
</gene>
<evidence type="ECO:0000256" key="12">
    <source>
        <dbReference type="ARBA" id="ARBA00023136"/>
    </source>
</evidence>
<feature type="transmembrane region" description="Helical" evidence="15">
    <location>
        <begin position="6"/>
        <end position="27"/>
    </location>
</feature>
<comment type="cofactor">
    <cofactor evidence="14">
        <name>heme b</name>
        <dbReference type="ChEBI" id="CHEBI:60344"/>
    </cofactor>
    <text evidence="14">Binds 1 heme b (iron(II)-protoporphyrin IX) group per subunit.</text>
</comment>
<evidence type="ECO:0000313" key="17">
    <source>
        <dbReference type="Proteomes" id="UP001247754"/>
    </source>
</evidence>
<accession>A0ABU1F3K2</accession>
<dbReference type="EC" id="1.3.99.-" evidence="14"/>
<keyword evidence="7 15" id="KW-0812">Transmembrane</keyword>
<evidence type="ECO:0000256" key="4">
    <source>
        <dbReference type="ARBA" id="ARBA00017504"/>
    </source>
</evidence>
<evidence type="ECO:0000256" key="5">
    <source>
        <dbReference type="ARBA" id="ARBA00022475"/>
    </source>
</evidence>
<keyword evidence="11 14" id="KW-0408">Iron</keyword>
<keyword evidence="17" id="KW-1185">Reference proteome</keyword>
<evidence type="ECO:0000256" key="8">
    <source>
        <dbReference type="ARBA" id="ARBA00022723"/>
    </source>
</evidence>
<dbReference type="PIRSF" id="PIRSF004638">
    <property type="entry name" value="UCP004638"/>
    <property type="match status" value="1"/>
</dbReference>
<evidence type="ECO:0000256" key="3">
    <source>
        <dbReference type="ARBA" id="ARBA00006501"/>
    </source>
</evidence>
<evidence type="ECO:0000256" key="7">
    <source>
        <dbReference type="ARBA" id="ARBA00022692"/>
    </source>
</evidence>
<protein>
    <recommendedName>
        <fullName evidence="4 14">Protoporphyrinogen IX oxidase</fullName>
        <ecNumber evidence="14">1.3.99.-</ecNumber>
    </recommendedName>
</protein>
<evidence type="ECO:0000256" key="13">
    <source>
        <dbReference type="ARBA" id="ARBA00048390"/>
    </source>
</evidence>
<dbReference type="PANTHER" id="PTHR40255:SF1">
    <property type="entry name" value="PROTOPORPHYRINOGEN IX OXIDASE"/>
    <property type="match status" value="1"/>
</dbReference>
<dbReference type="InterPro" id="IPR005265">
    <property type="entry name" value="HemJ-like"/>
</dbReference>
<evidence type="ECO:0000313" key="16">
    <source>
        <dbReference type="EMBL" id="MDR5651454.1"/>
    </source>
</evidence>
<comment type="catalytic activity">
    <reaction evidence="13 14">
        <text>protoporphyrinogen IX + 3 A = protoporphyrin IX + 3 AH2</text>
        <dbReference type="Rhea" id="RHEA:62000"/>
        <dbReference type="ChEBI" id="CHEBI:13193"/>
        <dbReference type="ChEBI" id="CHEBI:17499"/>
        <dbReference type="ChEBI" id="CHEBI:57306"/>
        <dbReference type="ChEBI" id="CHEBI:57307"/>
    </reaction>
</comment>
<feature type="transmembrane region" description="Helical" evidence="15">
    <location>
        <begin position="116"/>
        <end position="135"/>
    </location>
</feature>
<comment type="caution">
    <text evidence="16">The sequence shown here is derived from an EMBL/GenBank/DDBJ whole genome shotgun (WGS) entry which is preliminary data.</text>
</comment>
<dbReference type="PANTHER" id="PTHR40255">
    <property type="entry name" value="UPF0093 MEMBRANE PROTEIN SLR1790"/>
    <property type="match status" value="1"/>
</dbReference>
<dbReference type="Proteomes" id="UP001247754">
    <property type="component" value="Unassembled WGS sequence"/>
</dbReference>
<dbReference type="EMBL" id="JAVKPH010000002">
    <property type="protein sequence ID" value="MDR5651454.1"/>
    <property type="molecule type" value="Genomic_DNA"/>
</dbReference>
<proteinExistence type="inferred from homology"/>
<keyword evidence="8 14" id="KW-0479">Metal-binding</keyword>
<keyword evidence="6 14" id="KW-0349">Heme</keyword>
<evidence type="ECO:0000256" key="15">
    <source>
        <dbReference type="SAM" id="Phobius"/>
    </source>
</evidence>
<dbReference type="RefSeq" id="WP_310455618.1">
    <property type="nucleotide sequence ID" value="NZ_JAVKPH010000002.1"/>
</dbReference>
<comment type="function">
    <text evidence="14">Catalyzes the oxidation of protoporphyrinogen IX to protoporphyrin IX.</text>
</comment>
<keyword evidence="12 14" id="KW-0472">Membrane</keyword>
<evidence type="ECO:0000256" key="10">
    <source>
        <dbReference type="ARBA" id="ARBA00023002"/>
    </source>
</evidence>
<comment type="subcellular location">
    <subcellularLocation>
        <location evidence="1">Cell membrane</location>
        <topology evidence="1">Multi-pass membrane protein</topology>
    </subcellularLocation>
</comment>
<comment type="pathway">
    <text evidence="2 14">Porphyrin-containing compound metabolism; protoporphyrin-IX biosynthesis; protoporphyrin-IX from protoporphyrinogen-IX: step 1/1.</text>
</comment>
<keyword evidence="9 15" id="KW-1133">Transmembrane helix</keyword>
<feature type="transmembrane region" description="Helical" evidence="15">
    <location>
        <begin position="78"/>
        <end position="96"/>
    </location>
</feature>
<name>A0ABU1F3K2_9RHOB</name>
<dbReference type="Pfam" id="PF03653">
    <property type="entry name" value="UPF0093"/>
    <property type="match status" value="1"/>
</dbReference>
<evidence type="ECO:0000256" key="6">
    <source>
        <dbReference type="ARBA" id="ARBA00022617"/>
    </source>
</evidence>
<evidence type="ECO:0000256" key="11">
    <source>
        <dbReference type="ARBA" id="ARBA00023004"/>
    </source>
</evidence>
<sequence length="158" mass="16756">MIAGLKALHIAGLVCWCAALIGLPLLLHRHGGRRTQRGFAEYRLVTHIGYIAFATPAALVTIAAGTALVLLAGVFEPWLLVKLAAVAGMVLVHVWLGHMIQRSGEERRSDWHGGPLAGLALAVPLMALVLGLVLVKPDAGLLARLVPDQFFAPRAVSP</sequence>
<evidence type="ECO:0000256" key="14">
    <source>
        <dbReference type="PIRNR" id="PIRNR004638"/>
    </source>
</evidence>
<feature type="transmembrane region" description="Helical" evidence="15">
    <location>
        <begin position="48"/>
        <end position="72"/>
    </location>
</feature>
<organism evidence="16 17">
    <name type="scientific">Ruixingdingia sedimenti</name>
    <dbReference type="NCBI Taxonomy" id="3073604"/>
    <lineage>
        <taxon>Bacteria</taxon>
        <taxon>Pseudomonadati</taxon>
        <taxon>Pseudomonadota</taxon>
        <taxon>Alphaproteobacteria</taxon>
        <taxon>Rhodobacterales</taxon>
        <taxon>Paracoccaceae</taxon>
        <taxon>Ruixingdingia</taxon>
    </lineage>
</organism>
<keyword evidence="10" id="KW-0560">Oxidoreductase</keyword>
<comment type="similarity">
    <text evidence="3 14">Belongs to the HemJ family.</text>
</comment>